<accession>A0A9D4EY07</accession>
<reference evidence="1" key="1">
    <citation type="journal article" date="2019" name="bioRxiv">
        <title>The Genome of the Zebra Mussel, Dreissena polymorpha: A Resource for Invasive Species Research.</title>
        <authorList>
            <person name="McCartney M.A."/>
            <person name="Auch B."/>
            <person name="Kono T."/>
            <person name="Mallez S."/>
            <person name="Zhang Y."/>
            <person name="Obille A."/>
            <person name="Becker A."/>
            <person name="Abrahante J.E."/>
            <person name="Garbe J."/>
            <person name="Badalamenti J.P."/>
            <person name="Herman A."/>
            <person name="Mangelson H."/>
            <person name="Liachko I."/>
            <person name="Sullivan S."/>
            <person name="Sone E.D."/>
            <person name="Koren S."/>
            <person name="Silverstein K.A.T."/>
            <person name="Beckman K.B."/>
            <person name="Gohl D.M."/>
        </authorList>
    </citation>
    <scope>NUCLEOTIDE SEQUENCE</scope>
    <source>
        <strain evidence="1">Duluth1</strain>
        <tissue evidence="1">Whole animal</tissue>
    </source>
</reference>
<comment type="caution">
    <text evidence="1">The sequence shown here is derived from an EMBL/GenBank/DDBJ whole genome shotgun (WGS) entry which is preliminary data.</text>
</comment>
<sequence length="102" mass="11885">MRHRDLEERAHRASTRVLLHVILRRIRTGDGKLQRARHGMVLRKGGFTHKEEPTREELKHIIENVPKKDLFIIQDDLNSKVGTDDWVGTEGHLTFERPTTEG</sequence>
<proteinExistence type="predicted"/>
<dbReference type="EMBL" id="JAIWYP010000008">
    <property type="protein sequence ID" value="KAH3787754.1"/>
    <property type="molecule type" value="Genomic_DNA"/>
</dbReference>
<dbReference type="Proteomes" id="UP000828390">
    <property type="component" value="Unassembled WGS sequence"/>
</dbReference>
<organism evidence="1 2">
    <name type="scientific">Dreissena polymorpha</name>
    <name type="common">Zebra mussel</name>
    <name type="synonym">Mytilus polymorpha</name>
    <dbReference type="NCBI Taxonomy" id="45954"/>
    <lineage>
        <taxon>Eukaryota</taxon>
        <taxon>Metazoa</taxon>
        <taxon>Spiralia</taxon>
        <taxon>Lophotrochozoa</taxon>
        <taxon>Mollusca</taxon>
        <taxon>Bivalvia</taxon>
        <taxon>Autobranchia</taxon>
        <taxon>Heteroconchia</taxon>
        <taxon>Euheterodonta</taxon>
        <taxon>Imparidentia</taxon>
        <taxon>Neoheterodontei</taxon>
        <taxon>Myida</taxon>
        <taxon>Dreissenoidea</taxon>
        <taxon>Dreissenidae</taxon>
        <taxon>Dreissena</taxon>
    </lineage>
</organism>
<evidence type="ECO:0000313" key="2">
    <source>
        <dbReference type="Proteomes" id="UP000828390"/>
    </source>
</evidence>
<keyword evidence="2" id="KW-1185">Reference proteome</keyword>
<gene>
    <name evidence="1" type="ORF">DPMN_165883</name>
</gene>
<evidence type="ECO:0000313" key="1">
    <source>
        <dbReference type="EMBL" id="KAH3787754.1"/>
    </source>
</evidence>
<reference evidence="1" key="2">
    <citation type="submission" date="2020-11" db="EMBL/GenBank/DDBJ databases">
        <authorList>
            <person name="McCartney M.A."/>
            <person name="Auch B."/>
            <person name="Kono T."/>
            <person name="Mallez S."/>
            <person name="Becker A."/>
            <person name="Gohl D.M."/>
            <person name="Silverstein K.A.T."/>
            <person name="Koren S."/>
            <person name="Bechman K.B."/>
            <person name="Herman A."/>
            <person name="Abrahante J.E."/>
            <person name="Garbe J."/>
        </authorList>
    </citation>
    <scope>NUCLEOTIDE SEQUENCE</scope>
    <source>
        <strain evidence="1">Duluth1</strain>
        <tissue evidence="1">Whole animal</tissue>
    </source>
</reference>
<name>A0A9D4EY07_DREPO</name>
<protein>
    <submittedName>
        <fullName evidence="1">Uncharacterized protein</fullName>
    </submittedName>
</protein>
<dbReference type="AlphaFoldDB" id="A0A9D4EY07"/>